<dbReference type="EMBL" id="HACG01003837">
    <property type="protein sequence ID" value="CEK50702.1"/>
    <property type="molecule type" value="Transcribed_RNA"/>
</dbReference>
<protein>
    <submittedName>
        <fullName evidence="1">Uncharacterized protein</fullName>
    </submittedName>
</protein>
<evidence type="ECO:0000313" key="1">
    <source>
        <dbReference type="EMBL" id="CEK50702.1"/>
    </source>
</evidence>
<reference evidence="1" key="1">
    <citation type="submission" date="2014-12" db="EMBL/GenBank/DDBJ databases">
        <title>Insight into the proteome of Arion vulgaris.</title>
        <authorList>
            <person name="Aradska J."/>
            <person name="Bulat T."/>
            <person name="Smidak R."/>
            <person name="Sarate P."/>
            <person name="Gangsoo J."/>
            <person name="Sialana F."/>
            <person name="Bilban M."/>
            <person name="Lubec G."/>
        </authorList>
    </citation>
    <scope>NUCLEOTIDE SEQUENCE</scope>
    <source>
        <tissue evidence="1">Skin</tissue>
    </source>
</reference>
<proteinExistence type="predicted"/>
<name>A0A0B6Y311_9EUPU</name>
<feature type="non-terminal residue" evidence="1">
    <location>
        <position position="1"/>
    </location>
</feature>
<gene>
    <name evidence="1" type="primary">ORF11470</name>
</gene>
<organism evidence="1">
    <name type="scientific">Arion vulgaris</name>
    <dbReference type="NCBI Taxonomy" id="1028688"/>
    <lineage>
        <taxon>Eukaryota</taxon>
        <taxon>Metazoa</taxon>
        <taxon>Spiralia</taxon>
        <taxon>Lophotrochozoa</taxon>
        <taxon>Mollusca</taxon>
        <taxon>Gastropoda</taxon>
        <taxon>Heterobranchia</taxon>
        <taxon>Euthyneura</taxon>
        <taxon>Panpulmonata</taxon>
        <taxon>Eupulmonata</taxon>
        <taxon>Stylommatophora</taxon>
        <taxon>Helicina</taxon>
        <taxon>Arionoidea</taxon>
        <taxon>Arionidae</taxon>
        <taxon>Arion</taxon>
    </lineage>
</organism>
<sequence>VRTKLEVHQLKRERAGNVQRNKSIGHNFQTKAKCHKRQDLKNKFSTDGQYCSKMKQ</sequence>
<dbReference type="AlphaFoldDB" id="A0A0B6Y311"/>
<accession>A0A0B6Y311</accession>